<evidence type="ECO:0000313" key="1">
    <source>
        <dbReference type="EMBL" id="KHF97796.1"/>
    </source>
</evidence>
<protein>
    <submittedName>
        <fullName evidence="1">Uncharacterized protein</fullName>
    </submittedName>
</protein>
<dbReference type="EMBL" id="JRRC01017825">
    <property type="protein sequence ID" value="KHF97796.1"/>
    <property type="molecule type" value="Genomic_DNA"/>
</dbReference>
<name>A0A0B0MBV9_GOSAR</name>
<dbReference type="AlphaFoldDB" id="A0A0B0MBV9"/>
<reference evidence="2" key="1">
    <citation type="submission" date="2014-09" db="EMBL/GenBank/DDBJ databases">
        <authorList>
            <person name="Mudge J."/>
            <person name="Ramaraj T."/>
            <person name="Lindquist I.E."/>
            <person name="Bharti A.K."/>
            <person name="Sundararajan A."/>
            <person name="Cameron C.T."/>
            <person name="Woodward J.E."/>
            <person name="May G.D."/>
            <person name="Brubaker C."/>
            <person name="Broadhvest J."/>
            <person name="Wilkins T.A."/>
        </authorList>
    </citation>
    <scope>NUCLEOTIDE SEQUENCE</scope>
    <source>
        <strain evidence="2">cv. AKA8401</strain>
    </source>
</reference>
<proteinExistence type="predicted"/>
<gene>
    <name evidence="1" type="ORF">F383_37004</name>
</gene>
<keyword evidence="2" id="KW-1185">Reference proteome</keyword>
<dbReference type="Proteomes" id="UP000032142">
    <property type="component" value="Unassembled WGS sequence"/>
</dbReference>
<comment type="caution">
    <text evidence="1">The sequence shown here is derived from an EMBL/GenBank/DDBJ whole genome shotgun (WGS) entry which is preliminary data.</text>
</comment>
<organism evidence="1 2">
    <name type="scientific">Gossypium arboreum</name>
    <name type="common">Tree cotton</name>
    <name type="synonym">Gossypium nanking</name>
    <dbReference type="NCBI Taxonomy" id="29729"/>
    <lineage>
        <taxon>Eukaryota</taxon>
        <taxon>Viridiplantae</taxon>
        <taxon>Streptophyta</taxon>
        <taxon>Embryophyta</taxon>
        <taxon>Tracheophyta</taxon>
        <taxon>Spermatophyta</taxon>
        <taxon>Magnoliopsida</taxon>
        <taxon>eudicotyledons</taxon>
        <taxon>Gunneridae</taxon>
        <taxon>Pentapetalae</taxon>
        <taxon>rosids</taxon>
        <taxon>malvids</taxon>
        <taxon>Malvales</taxon>
        <taxon>Malvaceae</taxon>
        <taxon>Malvoideae</taxon>
        <taxon>Gossypium</taxon>
    </lineage>
</organism>
<accession>A0A0B0MBV9</accession>
<sequence>MSLLSPSLLQFGKGQF</sequence>
<evidence type="ECO:0000313" key="2">
    <source>
        <dbReference type="Proteomes" id="UP000032142"/>
    </source>
</evidence>